<dbReference type="PaxDb" id="2850-Phatr43794"/>
<evidence type="ECO:0000313" key="3">
    <source>
        <dbReference type="Proteomes" id="UP000000759"/>
    </source>
</evidence>
<feature type="region of interest" description="Disordered" evidence="1">
    <location>
        <begin position="539"/>
        <end position="573"/>
    </location>
</feature>
<dbReference type="eggNOG" id="ENOG502SNBB">
    <property type="taxonomic scope" value="Eukaryota"/>
</dbReference>
<reference evidence="2 3" key="1">
    <citation type="journal article" date="2008" name="Nature">
        <title>The Phaeodactylum genome reveals the evolutionary history of diatom genomes.</title>
        <authorList>
            <person name="Bowler C."/>
            <person name="Allen A.E."/>
            <person name="Badger J.H."/>
            <person name="Grimwood J."/>
            <person name="Jabbari K."/>
            <person name="Kuo A."/>
            <person name="Maheswari U."/>
            <person name="Martens C."/>
            <person name="Maumus F."/>
            <person name="Otillar R.P."/>
            <person name="Rayko E."/>
            <person name="Salamov A."/>
            <person name="Vandepoele K."/>
            <person name="Beszteri B."/>
            <person name="Gruber A."/>
            <person name="Heijde M."/>
            <person name="Katinka M."/>
            <person name="Mock T."/>
            <person name="Valentin K."/>
            <person name="Verret F."/>
            <person name="Berges J.A."/>
            <person name="Brownlee C."/>
            <person name="Cadoret J.P."/>
            <person name="Chiovitti A."/>
            <person name="Choi C.J."/>
            <person name="Coesel S."/>
            <person name="De Martino A."/>
            <person name="Detter J.C."/>
            <person name="Durkin C."/>
            <person name="Falciatore A."/>
            <person name="Fournet J."/>
            <person name="Haruta M."/>
            <person name="Huysman M.J."/>
            <person name="Jenkins B.D."/>
            <person name="Jiroutova K."/>
            <person name="Jorgensen R.E."/>
            <person name="Joubert Y."/>
            <person name="Kaplan A."/>
            <person name="Kroger N."/>
            <person name="Kroth P.G."/>
            <person name="La Roche J."/>
            <person name="Lindquist E."/>
            <person name="Lommer M."/>
            <person name="Martin-Jezequel V."/>
            <person name="Lopez P.J."/>
            <person name="Lucas S."/>
            <person name="Mangogna M."/>
            <person name="McGinnis K."/>
            <person name="Medlin L.K."/>
            <person name="Montsant A."/>
            <person name="Oudot-Le Secq M.P."/>
            <person name="Napoli C."/>
            <person name="Obornik M."/>
            <person name="Parker M.S."/>
            <person name="Petit J.L."/>
            <person name="Porcel B.M."/>
            <person name="Poulsen N."/>
            <person name="Robison M."/>
            <person name="Rychlewski L."/>
            <person name="Rynearson T.A."/>
            <person name="Schmutz J."/>
            <person name="Shapiro H."/>
            <person name="Siaut M."/>
            <person name="Stanley M."/>
            <person name="Sussman M.R."/>
            <person name="Taylor A.R."/>
            <person name="Vardi A."/>
            <person name="von Dassow P."/>
            <person name="Vyverman W."/>
            <person name="Willis A."/>
            <person name="Wyrwicz L.S."/>
            <person name="Rokhsar D.S."/>
            <person name="Weissenbach J."/>
            <person name="Armbrust E.V."/>
            <person name="Green B.R."/>
            <person name="Van de Peer Y."/>
            <person name="Grigoriev I.V."/>
        </authorList>
    </citation>
    <scope>NUCLEOTIDE SEQUENCE [LARGE SCALE GENOMIC DNA]</scope>
    <source>
        <strain evidence="2 3">CCAP 1055/1</strain>
    </source>
</reference>
<dbReference type="OrthoDB" id="47152at2759"/>
<protein>
    <submittedName>
        <fullName evidence="2">Uncharacterized protein</fullName>
    </submittedName>
</protein>
<feature type="compositionally biased region" description="Acidic residues" evidence="1">
    <location>
        <begin position="545"/>
        <end position="558"/>
    </location>
</feature>
<sequence>MANDAQPTVTLINILFSVENNEQTGKSINSSPGIIHPIIALPYKIDVRKFRTMGFFASTKPMQLASLLVTLFLVFVPTTPFEWSVSSSRNRPEVNRRAIAGLWRLTPRSLQHTLPLKEFTTYPKVAPQAQPVESDLLLMLKEDGSFQQYLDSDQDETTLTMPKKDLDQSWSTFTARKQYLHDVAKGVWDFVDGKLILAADRPDVEKTRDDAEKPPDTLLVGRVVATYEQSLAENPMLAANDSRMLDVSASGSKNTTLEKAVLSAEHPSQTQISQLATNNQTDAHLSVPKGSVKVGRFFYPKSHPSFFETPMFHAVKRGSFVLRQVLGSLNTQHGQNDLVEKFHRENFYNKSFWLTSHPIGQQNNRPKGEKRWSIKYNKYVYDAPRAKSSSQSKQDVEKDNRGTNIRVMQVHFYPNGTFSTLAGLGDSTILRGKYDVVGQDRDQLWMQIWRFGFGRDVSGSTYSEGRMLNQDDAKMYWGRIEEDAERISAVEEELDGEVGQKMDSKRKRLLVQGSVLVGSGLEPLPVGRFILREMEDESMLRDDSYQDDDDDHDDDDQDDCGKPAREDQSMTPTAVLTGLVVQLSSEWLSK</sequence>
<feature type="compositionally biased region" description="Basic and acidic residues" evidence="1">
    <location>
        <begin position="559"/>
        <end position="568"/>
    </location>
</feature>
<dbReference type="HOGENOM" id="CLU_462716_0_0_1"/>
<keyword evidence="3" id="KW-1185">Reference proteome</keyword>
<reference evidence="3" key="2">
    <citation type="submission" date="2008-08" db="EMBL/GenBank/DDBJ databases">
        <authorList>
            <consortium name="Diatom Consortium"/>
            <person name="Grigoriev I."/>
            <person name="Grimwood J."/>
            <person name="Kuo A."/>
            <person name="Otillar R.P."/>
            <person name="Salamov A."/>
            <person name="Detter J.C."/>
            <person name="Lindquist E."/>
            <person name="Shapiro H."/>
            <person name="Lucas S."/>
            <person name="Glavina del Rio T."/>
            <person name="Pitluck S."/>
            <person name="Rokhsar D."/>
            <person name="Bowler C."/>
        </authorList>
    </citation>
    <scope>GENOME REANNOTATION</scope>
    <source>
        <strain evidence="3">CCAP 1055/1</strain>
    </source>
</reference>
<name>B5Y4C0_PHATC</name>
<dbReference type="OMA" id="MANDAQP"/>
<evidence type="ECO:0000313" key="2">
    <source>
        <dbReference type="EMBL" id="ACI65456.1"/>
    </source>
</evidence>
<dbReference type="EMBL" id="CP001142">
    <property type="protein sequence ID" value="ACI65456.1"/>
    <property type="molecule type" value="Genomic_DNA"/>
</dbReference>
<dbReference type="Proteomes" id="UP000000759">
    <property type="component" value="Chromosome 3"/>
</dbReference>
<gene>
    <name evidence="2" type="ORF">PHATR_43794</name>
</gene>
<organism evidence="2 3">
    <name type="scientific">Phaeodactylum tricornutum (strain CCAP 1055/1)</name>
    <dbReference type="NCBI Taxonomy" id="556484"/>
    <lineage>
        <taxon>Eukaryota</taxon>
        <taxon>Sar</taxon>
        <taxon>Stramenopiles</taxon>
        <taxon>Ochrophyta</taxon>
        <taxon>Bacillariophyta</taxon>
        <taxon>Bacillariophyceae</taxon>
        <taxon>Bacillariophycidae</taxon>
        <taxon>Naviculales</taxon>
        <taxon>Phaeodactylaceae</taxon>
        <taxon>Phaeodactylum</taxon>
    </lineage>
</organism>
<dbReference type="GeneID" id="7204157"/>
<accession>B5Y4C0</accession>
<dbReference type="KEGG" id="pti:PHATR_43794"/>
<dbReference type="AlphaFoldDB" id="B5Y4C0"/>
<dbReference type="RefSeq" id="XP_002185986.1">
    <property type="nucleotide sequence ID" value="XM_002185950.1"/>
</dbReference>
<evidence type="ECO:0000256" key="1">
    <source>
        <dbReference type="SAM" id="MobiDB-lite"/>
    </source>
</evidence>
<dbReference type="InParanoid" id="B5Y4C0"/>
<proteinExistence type="predicted"/>